<evidence type="ECO:0000313" key="2">
    <source>
        <dbReference type="Proteomes" id="UP000248640"/>
    </source>
</evidence>
<dbReference type="Proteomes" id="UP000248640">
    <property type="component" value="Chromosome 1"/>
</dbReference>
<dbReference type="PIRSF" id="PIRSF028200">
    <property type="entry name" value="UCP028200"/>
    <property type="match status" value="1"/>
</dbReference>
<name>A0A3M3XDN9_PSEFL</name>
<gene>
    <name evidence="1" type="ORF">NCTC10038_04425</name>
</gene>
<sequence length="300" mass="34348">MHEPHLHKDLPMLRRLKLLVVLLTLSLVLAGCNRVGLAYRNLDVIIPWTLSDYLDMNAGQKSWFNDTLKQHLAWHCTTQLPGYLDWLDRLQQMVDNNQVTDAALQARTVEAKQAIAEVAQEITPSAIQLLQGLNDQQVKDMSDALAKDLRKRQEEYLKPPLEQQIKERARRMSKRLDAWMGPLSASQQSRVTAWSISLGEQNEQWIGNRARWQAQFIAAVQQRQSADFPQKMQQLLMARESLWTSQYKVAYAQTETAARSLIVDLMAESTVQQRIKLTQKIEGVRSDFKALKCLKAVGNT</sequence>
<keyword evidence="1" id="KW-0449">Lipoprotein</keyword>
<accession>A0A3M3XDN9</accession>
<evidence type="ECO:0000313" key="1">
    <source>
        <dbReference type="EMBL" id="SQF92969.1"/>
    </source>
</evidence>
<dbReference type="EMBL" id="LS483372">
    <property type="protein sequence ID" value="SQF92969.1"/>
    <property type="molecule type" value="Genomic_DNA"/>
</dbReference>
<protein>
    <submittedName>
        <fullName evidence="1">Putative lipoprotein</fullName>
    </submittedName>
</protein>
<reference evidence="1 2" key="1">
    <citation type="submission" date="2018-06" db="EMBL/GenBank/DDBJ databases">
        <authorList>
            <consortium name="Pathogen Informatics"/>
            <person name="Doyle S."/>
        </authorList>
    </citation>
    <scope>NUCLEOTIDE SEQUENCE [LARGE SCALE GENOMIC DNA]</scope>
    <source>
        <strain evidence="1 2">NCTC10038</strain>
    </source>
</reference>
<dbReference type="InterPro" id="IPR016875">
    <property type="entry name" value="UCP028200"/>
</dbReference>
<proteinExistence type="predicted"/>
<dbReference type="AlphaFoldDB" id="A0A3M3XDN9"/>
<organism evidence="1 2">
    <name type="scientific">Pseudomonas fluorescens</name>
    <dbReference type="NCBI Taxonomy" id="294"/>
    <lineage>
        <taxon>Bacteria</taxon>
        <taxon>Pseudomonadati</taxon>
        <taxon>Pseudomonadota</taxon>
        <taxon>Gammaproteobacteria</taxon>
        <taxon>Pseudomonadales</taxon>
        <taxon>Pseudomonadaceae</taxon>
        <taxon>Pseudomonas</taxon>
    </lineage>
</organism>
<dbReference type="Pfam" id="PF19795">
    <property type="entry name" value="DUF6279"/>
    <property type="match status" value="1"/>
</dbReference>